<dbReference type="EMBL" id="WUUL01000012">
    <property type="protein sequence ID" value="MXQ55170.1"/>
    <property type="molecule type" value="Genomic_DNA"/>
</dbReference>
<comment type="caution">
    <text evidence="1">The sequence shown here is derived from an EMBL/GenBank/DDBJ whole genome shotgun (WGS) entry which is preliminary data.</text>
</comment>
<reference evidence="1 2" key="1">
    <citation type="submission" date="2019-12" db="EMBL/GenBank/DDBJ databases">
        <title>Whole-genome analyses of novel actinobacteria.</title>
        <authorList>
            <person name="Sahin N."/>
            <person name="Saygin H."/>
        </authorList>
    </citation>
    <scope>NUCLEOTIDE SEQUENCE [LARGE SCALE GENOMIC DNA]</scope>
    <source>
        <strain evidence="1 2">KC615</strain>
    </source>
</reference>
<gene>
    <name evidence="1" type="ORF">GSM42_15895</name>
</gene>
<dbReference type="Gene3D" id="3.40.50.150">
    <property type="entry name" value="Vaccinia Virus protein VP39"/>
    <property type="match status" value="1"/>
</dbReference>
<evidence type="ECO:0000313" key="2">
    <source>
        <dbReference type="Proteomes" id="UP000430692"/>
    </source>
</evidence>
<keyword evidence="2" id="KW-1185">Reference proteome</keyword>
<dbReference type="InterPro" id="IPR029063">
    <property type="entry name" value="SAM-dependent_MTases_sf"/>
</dbReference>
<proteinExistence type="predicted"/>
<dbReference type="Proteomes" id="UP000430692">
    <property type="component" value="Unassembled WGS sequence"/>
</dbReference>
<dbReference type="GO" id="GO:0032259">
    <property type="term" value="P:methylation"/>
    <property type="evidence" value="ECO:0007669"/>
    <property type="project" value="UniProtKB-KW"/>
</dbReference>
<name>A0A6I4VYZ7_9BACL</name>
<dbReference type="RefSeq" id="WP_160802523.1">
    <property type="nucleotide sequence ID" value="NZ_WUUL01000012.1"/>
</dbReference>
<dbReference type="SUPFAM" id="SSF53335">
    <property type="entry name" value="S-adenosyl-L-methionine-dependent methyltransferases"/>
    <property type="match status" value="1"/>
</dbReference>
<accession>A0A6I4VYZ7</accession>
<organism evidence="1 2">
    <name type="scientific">Shimazuella alba</name>
    <dbReference type="NCBI Taxonomy" id="2690964"/>
    <lineage>
        <taxon>Bacteria</taxon>
        <taxon>Bacillati</taxon>
        <taxon>Bacillota</taxon>
        <taxon>Bacilli</taxon>
        <taxon>Bacillales</taxon>
        <taxon>Thermoactinomycetaceae</taxon>
        <taxon>Shimazuella</taxon>
    </lineage>
</organism>
<evidence type="ECO:0000313" key="1">
    <source>
        <dbReference type="EMBL" id="MXQ55170.1"/>
    </source>
</evidence>
<keyword evidence="1" id="KW-0808">Transferase</keyword>
<sequence>MFSDIRIVIGTNHYHNNPGWIHTQKEELNLLDRNNWIQQYTPNSISAILAEHVWEHLTYSEGVLAAKVCFEFLKPQGYIRCAVPDGFFPNKDYQKVIQIGGPGPKNHPAFTHQIVHNYKTLTEMFQEAGFQITLLEYCDENGEFHFIPWNARDGFIYRSFRYDHRNKNGELHFASLILDAFKPFS</sequence>
<keyword evidence="1" id="KW-0489">Methyltransferase</keyword>
<dbReference type="AlphaFoldDB" id="A0A6I4VYZ7"/>
<protein>
    <submittedName>
        <fullName evidence="1">SAM-dependent methyltransferase</fullName>
    </submittedName>
</protein>
<dbReference type="GO" id="GO:0008168">
    <property type="term" value="F:methyltransferase activity"/>
    <property type="evidence" value="ECO:0007669"/>
    <property type="project" value="UniProtKB-KW"/>
</dbReference>